<organism evidence="5 6">
    <name type="scientific">Candidatus Raymondbacteria bacterium RIFOXYD12_FULL_49_13</name>
    <dbReference type="NCBI Taxonomy" id="1817890"/>
    <lineage>
        <taxon>Bacteria</taxon>
        <taxon>Raymondiibacteriota</taxon>
    </lineage>
</organism>
<dbReference type="PANTHER" id="PTHR10587">
    <property type="entry name" value="GLYCOSYL TRANSFERASE-RELATED"/>
    <property type="match status" value="1"/>
</dbReference>
<evidence type="ECO:0000256" key="3">
    <source>
        <dbReference type="SAM" id="Phobius"/>
    </source>
</evidence>
<gene>
    <name evidence="5" type="ORF">A2519_17435</name>
</gene>
<dbReference type="GO" id="GO:0046872">
    <property type="term" value="F:metal ion binding"/>
    <property type="evidence" value="ECO:0007669"/>
    <property type="project" value="UniProtKB-KW"/>
</dbReference>
<dbReference type="Gene3D" id="3.20.20.370">
    <property type="entry name" value="Glycoside hydrolase/deacetylase"/>
    <property type="match status" value="1"/>
</dbReference>
<feature type="transmembrane region" description="Helical" evidence="3">
    <location>
        <begin position="132"/>
        <end position="150"/>
    </location>
</feature>
<dbReference type="GO" id="GO:0016810">
    <property type="term" value="F:hydrolase activity, acting on carbon-nitrogen (but not peptide) bonds"/>
    <property type="evidence" value="ECO:0007669"/>
    <property type="project" value="InterPro"/>
</dbReference>
<dbReference type="PANTHER" id="PTHR10587:SF133">
    <property type="entry name" value="CHITIN DEACETYLASE 1-RELATED"/>
    <property type="match status" value="1"/>
</dbReference>
<dbReference type="Pfam" id="PF01522">
    <property type="entry name" value="Polysacc_deac_1"/>
    <property type="match status" value="1"/>
</dbReference>
<sequence>MAKGKKSAKKTGRQGLFRQCSWCKKHLIKAGDGIKHEREYFCGQTCLSEWQTRNTIVRKELEGQKSVVQGSGITVVAIGPATIEERPQPVSRVDLVKGLTVAEFLNGRSDAEIEQLALQLGTVRTQRRMQRVYFAALGALSVLLVLFAVLNVRQTRRFNAAVKTKSVQVKTLAQRHATQIDSLKSRTVELDTSQLAVGYPGDRTTQATPFLSVLGTGRDGLELTLVVNNTVAAHKKVRASKFFFHNIRLDTGENLILLKGVDEENKIYEKKLTVYYYRDKQRRRAADFVEGTPVLLGKAIDYEKPQNFVPNDYPRGLNFTRGSETRKWAALTFDGGAHAVEAAYILDTLKNRGVLATFFLAGTFIDKFPALVHRIAAEGHVLGNHTDRHSHLTTLETDGLQNTLPQVTREFLVGQLHAVEQKYKRLGIDIPRLWRAPYGEQNRTINAWAESAGYRHIGWTMGTSWRTNLDTNDWIVHPGDRGYFSPDQVIEKITHFGVGTAYGLNGGIILMHIGTIRQGQKMYTRLGALIDTLRASGYELVTINDMTKDYTWE</sequence>
<keyword evidence="2" id="KW-0378">Hydrolase</keyword>
<proteinExistence type="predicted"/>
<keyword evidence="1" id="KW-0479">Metal-binding</keyword>
<keyword evidence="3" id="KW-0472">Membrane</keyword>
<dbReference type="InterPro" id="IPR011330">
    <property type="entry name" value="Glyco_hydro/deAcase_b/a-brl"/>
</dbReference>
<keyword evidence="3" id="KW-0812">Transmembrane</keyword>
<dbReference type="Proteomes" id="UP000179243">
    <property type="component" value="Unassembled WGS sequence"/>
</dbReference>
<evidence type="ECO:0000313" key="6">
    <source>
        <dbReference type="Proteomes" id="UP000179243"/>
    </source>
</evidence>
<dbReference type="InterPro" id="IPR002509">
    <property type="entry name" value="NODB_dom"/>
</dbReference>
<dbReference type="AlphaFoldDB" id="A0A1F7FH96"/>
<evidence type="ECO:0000313" key="5">
    <source>
        <dbReference type="EMBL" id="OGK06040.1"/>
    </source>
</evidence>
<comment type="caution">
    <text evidence="5">The sequence shown here is derived from an EMBL/GenBank/DDBJ whole genome shotgun (WGS) entry which is preliminary data.</text>
</comment>
<dbReference type="CDD" id="cd10917">
    <property type="entry name" value="CE4_NodB_like_6s_7s"/>
    <property type="match status" value="1"/>
</dbReference>
<evidence type="ECO:0000256" key="1">
    <source>
        <dbReference type="ARBA" id="ARBA00022723"/>
    </source>
</evidence>
<protein>
    <recommendedName>
        <fullName evidence="4">NodB homology domain-containing protein</fullName>
    </recommendedName>
</protein>
<feature type="domain" description="NodB homology" evidence="4">
    <location>
        <begin position="327"/>
        <end position="541"/>
    </location>
</feature>
<evidence type="ECO:0000256" key="2">
    <source>
        <dbReference type="ARBA" id="ARBA00022801"/>
    </source>
</evidence>
<name>A0A1F7FH96_UNCRA</name>
<dbReference type="GO" id="GO:0016020">
    <property type="term" value="C:membrane"/>
    <property type="evidence" value="ECO:0007669"/>
    <property type="project" value="TreeGrafter"/>
</dbReference>
<reference evidence="5 6" key="1">
    <citation type="journal article" date="2016" name="Nat. Commun.">
        <title>Thousands of microbial genomes shed light on interconnected biogeochemical processes in an aquifer system.</title>
        <authorList>
            <person name="Anantharaman K."/>
            <person name="Brown C.T."/>
            <person name="Hug L.A."/>
            <person name="Sharon I."/>
            <person name="Castelle C.J."/>
            <person name="Probst A.J."/>
            <person name="Thomas B.C."/>
            <person name="Singh A."/>
            <person name="Wilkins M.J."/>
            <person name="Karaoz U."/>
            <person name="Brodie E.L."/>
            <person name="Williams K.H."/>
            <person name="Hubbard S.S."/>
            <person name="Banfield J.F."/>
        </authorList>
    </citation>
    <scope>NUCLEOTIDE SEQUENCE [LARGE SCALE GENOMIC DNA]</scope>
</reference>
<dbReference type="SUPFAM" id="SSF88713">
    <property type="entry name" value="Glycoside hydrolase/deacetylase"/>
    <property type="match status" value="1"/>
</dbReference>
<evidence type="ECO:0000259" key="4">
    <source>
        <dbReference type="PROSITE" id="PS51677"/>
    </source>
</evidence>
<dbReference type="EMBL" id="MFYX01000041">
    <property type="protein sequence ID" value="OGK06040.1"/>
    <property type="molecule type" value="Genomic_DNA"/>
</dbReference>
<dbReference type="PROSITE" id="PS51677">
    <property type="entry name" value="NODB"/>
    <property type="match status" value="1"/>
</dbReference>
<dbReference type="GO" id="GO:0005975">
    <property type="term" value="P:carbohydrate metabolic process"/>
    <property type="evidence" value="ECO:0007669"/>
    <property type="project" value="InterPro"/>
</dbReference>
<dbReference type="InterPro" id="IPR050248">
    <property type="entry name" value="Polysacc_deacetylase_ArnD"/>
</dbReference>
<keyword evidence="3" id="KW-1133">Transmembrane helix</keyword>
<accession>A0A1F7FH96</accession>